<dbReference type="PANTHER" id="PTHR30055:SF234">
    <property type="entry name" value="HTH-TYPE TRANSCRIPTIONAL REGULATOR BETI"/>
    <property type="match status" value="1"/>
</dbReference>
<gene>
    <name evidence="6" type="ORF">GCM10010411_20850</name>
</gene>
<organism evidence="6 7">
    <name type="scientific">Actinomadura fulvescens</name>
    <dbReference type="NCBI Taxonomy" id="46160"/>
    <lineage>
        <taxon>Bacteria</taxon>
        <taxon>Bacillati</taxon>
        <taxon>Actinomycetota</taxon>
        <taxon>Actinomycetes</taxon>
        <taxon>Streptosporangiales</taxon>
        <taxon>Thermomonosporaceae</taxon>
        <taxon>Actinomadura</taxon>
    </lineage>
</organism>
<evidence type="ECO:0000313" key="7">
    <source>
        <dbReference type="Proteomes" id="UP001501509"/>
    </source>
</evidence>
<dbReference type="Gene3D" id="1.10.357.10">
    <property type="entry name" value="Tetracycline Repressor, domain 2"/>
    <property type="match status" value="1"/>
</dbReference>
<dbReference type="Gene3D" id="1.10.10.60">
    <property type="entry name" value="Homeodomain-like"/>
    <property type="match status" value="1"/>
</dbReference>
<dbReference type="InterPro" id="IPR009057">
    <property type="entry name" value="Homeodomain-like_sf"/>
</dbReference>
<proteinExistence type="predicted"/>
<dbReference type="RefSeq" id="WP_344540010.1">
    <property type="nucleotide sequence ID" value="NZ_BAAATD010000002.1"/>
</dbReference>
<dbReference type="PROSITE" id="PS50977">
    <property type="entry name" value="HTH_TETR_2"/>
    <property type="match status" value="1"/>
</dbReference>
<protein>
    <submittedName>
        <fullName evidence="6">TetR/AcrR family transcriptional regulator</fullName>
    </submittedName>
</protein>
<evidence type="ECO:0000256" key="1">
    <source>
        <dbReference type="ARBA" id="ARBA00023015"/>
    </source>
</evidence>
<evidence type="ECO:0000313" key="6">
    <source>
        <dbReference type="EMBL" id="GAA2587836.1"/>
    </source>
</evidence>
<keyword evidence="1" id="KW-0805">Transcription regulation</keyword>
<reference evidence="7" key="1">
    <citation type="journal article" date="2019" name="Int. J. Syst. Evol. Microbiol.">
        <title>The Global Catalogue of Microorganisms (GCM) 10K type strain sequencing project: providing services to taxonomists for standard genome sequencing and annotation.</title>
        <authorList>
            <consortium name="The Broad Institute Genomics Platform"/>
            <consortium name="The Broad Institute Genome Sequencing Center for Infectious Disease"/>
            <person name="Wu L."/>
            <person name="Ma J."/>
        </authorList>
    </citation>
    <scope>NUCLEOTIDE SEQUENCE [LARGE SCALE GENOMIC DNA]</scope>
    <source>
        <strain evidence="7">JCM 6833</strain>
    </source>
</reference>
<dbReference type="InterPro" id="IPR001647">
    <property type="entry name" value="HTH_TetR"/>
</dbReference>
<dbReference type="PANTHER" id="PTHR30055">
    <property type="entry name" value="HTH-TYPE TRANSCRIPTIONAL REGULATOR RUTR"/>
    <property type="match status" value="1"/>
</dbReference>
<dbReference type="Pfam" id="PF00440">
    <property type="entry name" value="TetR_N"/>
    <property type="match status" value="1"/>
</dbReference>
<evidence type="ECO:0000256" key="4">
    <source>
        <dbReference type="PROSITE-ProRule" id="PRU00335"/>
    </source>
</evidence>
<dbReference type="PRINTS" id="PR00455">
    <property type="entry name" value="HTHTETR"/>
</dbReference>
<dbReference type="EMBL" id="BAAATD010000002">
    <property type="protein sequence ID" value="GAA2587836.1"/>
    <property type="molecule type" value="Genomic_DNA"/>
</dbReference>
<evidence type="ECO:0000259" key="5">
    <source>
        <dbReference type="PROSITE" id="PS50977"/>
    </source>
</evidence>
<dbReference type="InterPro" id="IPR050109">
    <property type="entry name" value="HTH-type_TetR-like_transc_reg"/>
</dbReference>
<feature type="domain" description="HTH tetR-type" evidence="5">
    <location>
        <begin position="11"/>
        <end position="71"/>
    </location>
</feature>
<dbReference type="Proteomes" id="UP001501509">
    <property type="component" value="Unassembled WGS sequence"/>
</dbReference>
<accession>A0ABP6BUC5</accession>
<keyword evidence="7" id="KW-1185">Reference proteome</keyword>
<comment type="caution">
    <text evidence="6">The sequence shown here is derived from an EMBL/GenBank/DDBJ whole genome shotgun (WGS) entry which is preliminary data.</text>
</comment>
<dbReference type="SUPFAM" id="SSF46689">
    <property type="entry name" value="Homeodomain-like"/>
    <property type="match status" value="1"/>
</dbReference>
<evidence type="ECO:0000256" key="3">
    <source>
        <dbReference type="ARBA" id="ARBA00023163"/>
    </source>
</evidence>
<evidence type="ECO:0000256" key="2">
    <source>
        <dbReference type="ARBA" id="ARBA00023125"/>
    </source>
</evidence>
<sequence length="210" mass="23013">MVRLTRVESQARTRELLIATARQLFLRDGYHATSLEKVAEAAGFSKGAVYSNFGTKDELCQTVIDAVRAEQVHAIMEAFRGDGSDEDRLAVFDAWAERTIGDPGWTLLEAEFAIHATRRDPALRDKVAGGGRAWVGALRMVLEEEARRRDLTLPLPAGELADTLLSLGIGLGLRRAVDPSLSPHALTDLIRLLLDLDLDLDPAPRPPAPR</sequence>
<dbReference type="SUPFAM" id="SSF48498">
    <property type="entry name" value="Tetracyclin repressor-like, C-terminal domain"/>
    <property type="match status" value="1"/>
</dbReference>
<keyword evidence="3" id="KW-0804">Transcription</keyword>
<dbReference type="InterPro" id="IPR036271">
    <property type="entry name" value="Tet_transcr_reg_TetR-rel_C_sf"/>
</dbReference>
<keyword evidence="2 4" id="KW-0238">DNA-binding</keyword>
<feature type="DNA-binding region" description="H-T-H motif" evidence="4">
    <location>
        <begin position="34"/>
        <end position="53"/>
    </location>
</feature>
<name>A0ABP6BUC5_9ACTN</name>